<organism evidence="1 2">
    <name type="scientific">Plasmodiophora brassicae</name>
    <name type="common">Clubroot disease agent</name>
    <dbReference type="NCBI Taxonomy" id="37360"/>
    <lineage>
        <taxon>Eukaryota</taxon>
        <taxon>Sar</taxon>
        <taxon>Rhizaria</taxon>
        <taxon>Endomyxa</taxon>
        <taxon>Phytomyxea</taxon>
        <taxon>Plasmodiophorida</taxon>
        <taxon>Plasmodiophoridae</taxon>
        <taxon>Plasmodiophora</taxon>
    </lineage>
</organism>
<dbReference type="EMBL" id="OVEO01000002">
    <property type="protein sequence ID" value="SPQ94164.1"/>
    <property type="molecule type" value="Genomic_DNA"/>
</dbReference>
<name>A0A3P3Y269_PLABS</name>
<dbReference type="AlphaFoldDB" id="A0A3P3Y269"/>
<accession>A0A3P3Y269</accession>
<gene>
    <name evidence="1" type="ORF">PLBR_LOCUS1379</name>
</gene>
<reference evidence="1 2" key="1">
    <citation type="submission" date="2018-03" db="EMBL/GenBank/DDBJ databases">
        <authorList>
            <person name="Fogelqvist J."/>
        </authorList>
    </citation>
    <scope>NUCLEOTIDE SEQUENCE [LARGE SCALE GENOMIC DNA]</scope>
</reference>
<proteinExistence type="predicted"/>
<dbReference type="Proteomes" id="UP000290189">
    <property type="component" value="Unassembled WGS sequence"/>
</dbReference>
<evidence type="ECO:0000313" key="1">
    <source>
        <dbReference type="EMBL" id="SPQ94164.1"/>
    </source>
</evidence>
<protein>
    <submittedName>
        <fullName evidence="1">Uncharacterized protein</fullName>
    </submittedName>
</protein>
<sequence length="196" mass="22317">MRLCQAVGRLLTTGAAVRSQTASTAPTTEELIKQLVDVTQTRFRYEVARDQAIMSGLLVYVEQRRRQTEGDFAVELPYEFRKEASRAQRAAMARVQYDNNLLLHVRVVAPNDQDDLVQRSLLRDVSAEMSAYARLLRLRGYSQTKIDHALETMYDDDDERLVDEDSLQQLKIEEILAGRRRCYSSASSSDSSMGSF</sequence>
<evidence type="ECO:0000313" key="2">
    <source>
        <dbReference type="Proteomes" id="UP000290189"/>
    </source>
</evidence>
<keyword evidence="1" id="KW-0496">Mitochondrion</keyword>
<geneLocation type="mitochondrion" evidence="1"/>